<keyword evidence="1" id="KW-1133">Transmembrane helix</keyword>
<gene>
    <name evidence="2" type="ORF">F969_00074</name>
</gene>
<reference evidence="2 3" key="1">
    <citation type="submission" date="2013-02" db="EMBL/GenBank/DDBJ databases">
        <title>The Genome Sequence of Acinetobacter sp. NIPH 899.</title>
        <authorList>
            <consortium name="The Broad Institute Genome Sequencing Platform"/>
            <consortium name="The Broad Institute Genome Sequencing Center for Infectious Disease"/>
            <person name="Cerqueira G."/>
            <person name="Feldgarden M."/>
            <person name="Courvalin P."/>
            <person name="Perichon B."/>
            <person name="Grillot-Courvalin C."/>
            <person name="Clermont D."/>
            <person name="Rocha E."/>
            <person name="Yoon E.-J."/>
            <person name="Nemec A."/>
            <person name="Walker B."/>
            <person name="Young S.K."/>
            <person name="Zeng Q."/>
            <person name="Gargeya S."/>
            <person name="Fitzgerald M."/>
            <person name="Haas B."/>
            <person name="Abouelleil A."/>
            <person name="Alvarado L."/>
            <person name="Arachchi H.M."/>
            <person name="Berlin A.M."/>
            <person name="Chapman S.B."/>
            <person name="Dewar J."/>
            <person name="Goldberg J."/>
            <person name="Griggs A."/>
            <person name="Gujja S."/>
            <person name="Hansen M."/>
            <person name="Howarth C."/>
            <person name="Imamovic A."/>
            <person name="Larimer J."/>
            <person name="McCowan C."/>
            <person name="Murphy C."/>
            <person name="Neiman D."/>
            <person name="Pearson M."/>
            <person name="Priest M."/>
            <person name="Roberts A."/>
            <person name="Saif S."/>
            <person name="Shea T."/>
            <person name="Sisk P."/>
            <person name="Sykes S."/>
            <person name="Wortman J."/>
            <person name="Nusbaum C."/>
            <person name="Birren B."/>
        </authorList>
    </citation>
    <scope>NUCLEOTIDE SEQUENCE [LARGE SCALE GENOMIC DNA]</scope>
    <source>
        <strain evidence="2 3">NIPH 899</strain>
    </source>
</reference>
<protein>
    <submittedName>
        <fullName evidence="2">Uncharacterized protein</fullName>
    </submittedName>
</protein>
<evidence type="ECO:0000313" key="2">
    <source>
        <dbReference type="EMBL" id="ENV00927.1"/>
    </source>
</evidence>
<feature type="transmembrane region" description="Helical" evidence="1">
    <location>
        <begin position="37"/>
        <end position="55"/>
    </location>
</feature>
<dbReference type="EMBL" id="APPE01000007">
    <property type="protein sequence ID" value="ENV00927.1"/>
    <property type="molecule type" value="Genomic_DNA"/>
</dbReference>
<accession>N8VLZ2</accession>
<dbReference type="AlphaFoldDB" id="N8VLZ2"/>
<dbReference type="Proteomes" id="UP000013070">
    <property type="component" value="Unassembled WGS sequence"/>
</dbReference>
<sequence length="92" mass="10037">MGVIITLVLAVLSYFIGRSVASSNPNIVDWSTNKKQALSIAWFAMCVLLITLAKVMILPDEAIENQIFGSIGISIIFGMIFHQGLKPKKQTA</sequence>
<dbReference type="PATRIC" id="fig|1217710.3.peg.63"/>
<evidence type="ECO:0000313" key="3">
    <source>
        <dbReference type="Proteomes" id="UP000013070"/>
    </source>
</evidence>
<feature type="transmembrane region" description="Helical" evidence="1">
    <location>
        <begin position="67"/>
        <end position="85"/>
    </location>
</feature>
<dbReference type="RefSeq" id="WP_004788179.1">
    <property type="nucleotide sequence ID" value="NZ_JAHPWV010000080.1"/>
</dbReference>
<dbReference type="HOGENOM" id="CLU_2420346_0_0_6"/>
<keyword evidence="1" id="KW-0472">Membrane</keyword>
<organism evidence="2 3">
    <name type="scientific">Acinetobacter variabilis</name>
    <dbReference type="NCBI Taxonomy" id="70346"/>
    <lineage>
        <taxon>Bacteria</taxon>
        <taxon>Pseudomonadati</taxon>
        <taxon>Pseudomonadota</taxon>
        <taxon>Gammaproteobacteria</taxon>
        <taxon>Moraxellales</taxon>
        <taxon>Moraxellaceae</taxon>
        <taxon>Acinetobacter</taxon>
    </lineage>
</organism>
<keyword evidence="1" id="KW-0812">Transmembrane</keyword>
<proteinExistence type="predicted"/>
<keyword evidence="3" id="KW-1185">Reference proteome</keyword>
<name>N8VLZ2_9GAMM</name>
<comment type="caution">
    <text evidence="2">The sequence shown here is derived from an EMBL/GenBank/DDBJ whole genome shotgun (WGS) entry which is preliminary data.</text>
</comment>
<evidence type="ECO:0000256" key="1">
    <source>
        <dbReference type="SAM" id="Phobius"/>
    </source>
</evidence>